<gene>
    <name evidence="12" type="ORF">C7T94_13915</name>
</gene>
<dbReference type="Gene3D" id="3.40.50.720">
    <property type="entry name" value="NAD(P)-binding Rossmann-like Domain"/>
    <property type="match status" value="1"/>
</dbReference>
<dbReference type="UniPathway" id="UPA00028">
    <property type="reaction ID" value="UER00004"/>
</dbReference>
<evidence type="ECO:0000256" key="7">
    <source>
        <dbReference type="ARBA" id="ARBA00032024"/>
    </source>
</evidence>
<dbReference type="SUPFAM" id="SSF48179">
    <property type="entry name" value="6-phosphogluconate dehydrogenase C-terminal domain-like"/>
    <property type="match status" value="1"/>
</dbReference>
<reference evidence="12 13" key="1">
    <citation type="submission" date="2018-03" db="EMBL/GenBank/DDBJ databases">
        <authorList>
            <person name="Keele B.F."/>
        </authorList>
    </citation>
    <scope>NUCLEOTIDE SEQUENCE [LARGE SCALE GENOMIC DNA]</scope>
    <source>
        <strain evidence="12 13">YL28-9</strain>
    </source>
</reference>
<evidence type="ECO:0000256" key="4">
    <source>
        <dbReference type="ARBA" id="ARBA00019465"/>
    </source>
</evidence>
<dbReference type="InterPro" id="IPR051402">
    <property type="entry name" value="KPR-Related"/>
</dbReference>
<dbReference type="PANTHER" id="PTHR21708">
    <property type="entry name" value="PROBABLE 2-DEHYDROPANTOATE 2-REDUCTASE"/>
    <property type="match status" value="1"/>
</dbReference>
<evidence type="ECO:0000256" key="9">
    <source>
        <dbReference type="RuleBase" id="RU362068"/>
    </source>
</evidence>
<evidence type="ECO:0000313" key="12">
    <source>
        <dbReference type="EMBL" id="PST83629.1"/>
    </source>
</evidence>
<dbReference type="AlphaFoldDB" id="A0A2T3HMG8"/>
<dbReference type="EC" id="1.1.1.169" evidence="3 9"/>
<name>A0A2T3HMG8_9SPHI</name>
<dbReference type="InterPro" id="IPR003710">
    <property type="entry name" value="ApbA"/>
</dbReference>
<evidence type="ECO:0000256" key="3">
    <source>
        <dbReference type="ARBA" id="ARBA00013014"/>
    </source>
</evidence>
<evidence type="ECO:0000313" key="13">
    <source>
        <dbReference type="Proteomes" id="UP000240912"/>
    </source>
</evidence>
<comment type="function">
    <text evidence="9">Catalyzes the NADPH-dependent reduction of ketopantoate into pantoic acid.</text>
</comment>
<dbReference type="InterPro" id="IPR013328">
    <property type="entry name" value="6PGD_dom2"/>
</dbReference>
<dbReference type="OrthoDB" id="9800163at2"/>
<keyword evidence="9" id="KW-0566">Pantothenate biosynthesis</keyword>
<protein>
    <recommendedName>
        <fullName evidence="4 9">2-dehydropantoate 2-reductase</fullName>
        <ecNumber evidence="3 9">1.1.1.169</ecNumber>
    </recommendedName>
    <alternativeName>
        <fullName evidence="7 9">Ketopantoate reductase</fullName>
    </alternativeName>
</protein>
<feature type="domain" description="Ketopantoate reductase N-terminal" evidence="10">
    <location>
        <begin position="8"/>
        <end position="142"/>
    </location>
</feature>
<feature type="domain" description="Ketopantoate reductase C-terminal" evidence="11">
    <location>
        <begin position="182"/>
        <end position="281"/>
    </location>
</feature>
<dbReference type="InterPro" id="IPR036291">
    <property type="entry name" value="NAD(P)-bd_dom_sf"/>
</dbReference>
<dbReference type="Pfam" id="PF02558">
    <property type="entry name" value="ApbA"/>
    <property type="match status" value="1"/>
</dbReference>
<dbReference type="RefSeq" id="WP_107215891.1">
    <property type="nucleotide sequence ID" value="NZ_KZ686269.1"/>
</dbReference>
<accession>A0A2T3HMG8</accession>
<evidence type="ECO:0000256" key="6">
    <source>
        <dbReference type="ARBA" id="ARBA00023002"/>
    </source>
</evidence>
<comment type="catalytic activity">
    <reaction evidence="8 9">
        <text>(R)-pantoate + NADP(+) = 2-dehydropantoate + NADPH + H(+)</text>
        <dbReference type="Rhea" id="RHEA:16233"/>
        <dbReference type="ChEBI" id="CHEBI:11561"/>
        <dbReference type="ChEBI" id="CHEBI:15378"/>
        <dbReference type="ChEBI" id="CHEBI:15980"/>
        <dbReference type="ChEBI" id="CHEBI:57783"/>
        <dbReference type="ChEBI" id="CHEBI:58349"/>
        <dbReference type="EC" id="1.1.1.169"/>
    </reaction>
</comment>
<keyword evidence="13" id="KW-1185">Reference proteome</keyword>
<evidence type="ECO:0000259" key="10">
    <source>
        <dbReference type="Pfam" id="PF02558"/>
    </source>
</evidence>
<comment type="caution">
    <text evidence="12">The sequence shown here is derived from an EMBL/GenBank/DDBJ whole genome shotgun (WGS) entry which is preliminary data.</text>
</comment>
<dbReference type="Proteomes" id="UP000240912">
    <property type="component" value="Unassembled WGS sequence"/>
</dbReference>
<dbReference type="EMBL" id="PYLS01000005">
    <property type="protein sequence ID" value="PST83629.1"/>
    <property type="molecule type" value="Genomic_DNA"/>
</dbReference>
<comment type="pathway">
    <text evidence="1 9">Cofactor biosynthesis; (R)-pantothenate biosynthesis; (R)-pantoate from 3-methyl-2-oxobutanoate: step 2/2.</text>
</comment>
<dbReference type="InterPro" id="IPR013752">
    <property type="entry name" value="KPA_reductase"/>
</dbReference>
<evidence type="ECO:0000256" key="5">
    <source>
        <dbReference type="ARBA" id="ARBA00022857"/>
    </source>
</evidence>
<dbReference type="InterPro" id="IPR013332">
    <property type="entry name" value="KPR_N"/>
</dbReference>
<sequence>MDSLQTLFIIGSGAIGKALAVFLQLEGRRVILLKGHIHQGRSETQTVCVEMADGSVSQTEVTIHTLDAFSELPGIVVLANKSFGNERLAQLLRAKTGNSPIVLLQNGLGVEAPFLRAGYPSVYRCVLFVTSQVRDQGRVRFRPVSVCPVGVVRGNASQLKEVVRWLDTENFHFSAISDLGPIVWKKAIVNCVFNSICALLETDNGIFHRNSEALALGRRVIAECTSLAQLQGIAVGAAEAEASLLEISRRSDGQQISTLQDIRMGRRTEIDTLNIEMARIAVGLQQPELVQQTQLLGELTRLKAELAMARHRPGEILPDKET</sequence>
<dbReference type="GO" id="GO:0015940">
    <property type="term" value="P:pantothenate biosynthetic process"/>
    <property type="evidence" value="ECO:0007669"/>
    <property type="project" value="UniProtKB-UniPathway"/>
</dbReference>
<dbReference type="Pfam" id="PF08546">
    <property type="entry name" value="ApbA_C"/>
    <property type="match status" value="1"/>
</dbReference>
<comment type="similarity">
    <text evidence="2 9">Belongs to the ketopantoate reductase family.</text>
</comment>
<dbReference type="Gene3D" id="1.10.1040.10">
    <property type="entry name" value="N-(1-d-carboxylethyl)-l-norvaline Dehydrogenase, domain 2"/>
    <property type="match status" value="1"/>
</dbReference>
<evidence type="ECO:0000256" key="8">
    <source>
        <dbReference type="ARBA" id="ARBA00048793"/>
    </source>
</evidence>
<dbReference type="GO" id="GO:0005737">
    <property type="term" value="C:cytoplasm"/>
    <property type="evidence" value="ECO:0007669"/>
    <property type="project" value="TreeGrafter"/>
</dbReference>
<evidence type="ECO:0000259" key="11">
    <source>
        <dbReference type="Pfam" id="PF08546"/>
    </source>
</evidence>
<dbReference type="InterPro" id="IPR008927">
    <property type="entry name" value="6-PGluconate_DH-like_C_sf"/>
</dbReference>
<dbReference type="SUPFAM" id="SSF51735">
    <property type="entry name" value="NAD(P)-binding Rossmann-fold domains"/>
    <property type="match status" value="1"/>
</dbReference>
<keyword evidence="5 9" id="KW-0521">NADP</keyword>
<dbReference type="GO" id="GO:0008677">
    <property type="term" value="F:2-dehydropantoate 2-reductase activity"/>
    <property type="evidence" value="ECO:0007669"/>
    <property type="project" value="UniProtKB-EC"/>
</dbReference>
<dbReference type="PANTHER" id="PTHR21708:SF26">
    <property type="entry name" value="2-DEHYDROPANTOATE 2-REDUCTASE"/>
    <property type="match status" value="1"/>
</dbReference>
<organism evidence="12 13">
    <name type="scientific">Pedobacter yulinensis</name>
    <dbReference type="NCBI Taxonomy" id="2126353"/>
    <lineage>
        <taxon>Bacteria</taxon>
        <taxon>Pseudomonadati</taxon>
        <taxon>Bacteroidota</taxon>
        <taxon>Sphingobacteriia</taxon>
        <taxon>Sphingobacteriales</taxon>
        <taxon>Sphingobacteriaceae</taxon>
        <taxon>Pedobacter</taxon>
    </lineage>
</organism>
<keyword evidence="6 9" id="KW-0560">Oxidoreductase</keyword>
<evidence type="ECO:0000256" key="2">
    <source>
        <dbReference type="ARBA" id="ARBA00007870"/>
    </source>
</evidence>
<dbReference type="NCBIfam" id="TIGR00745">
    <property type="entry name" value="apbA_panE"/>
    <property type="match status" value="1"/>
</dbReference>
<evidence type="ECO:0000256" key="1">
    <source>
        <dbReference type="ARBA" id="ARBA00004994"/>
    </source>
</evidence>
<proteinExistence type="inferred from homology"/>